<protein>
    <submittedName>
        <fullName evidence="8">SdrD B-like domain-containing protein</fullName>
    </submittedName>
</protein>
<comment type="caution">
    <text evidence="8">The sequence shown here is derived from an EMBL/GenBank/DDBJ whole genome shotgun (WGS) entry which is preliminary data.</text>
</comment>
<organism evidence="8 9">
    <name type="scientific">Pseudoalteromonas fenneropenaei</name>
    <dbReference type="NCBI Taxonomy" id="1737459"/>
    <lineage>
        <taxon>Bacteria</taxon>
        <taxon>Pseudomonadati</taxon>
        <taxon>Pseudomonadota</taxon>
        <taxon>Gammaproteobacteria</taxon>
        <taxon>Alteromonadales</taxon>
        <taxon>Pseudoalteromonadaceae</taxon>
        <taxon>Pseudoalteromonas</taxon>
    </lineage>
</organism>
<dbReference type="Pfam" id="PF17210">
    <property type="entry name" value="SdrD_B"/>
    <property type="match status" value="5"/>
</dbReference>
<reference evidence="9" key="1">
    <citation type="journal article" date="2019" name="Int. J. Syst. Evol. Microbiol.">
        <title>The Global Catalogue of Microorganisms (GCM) 10K type strain sequencing project: providing services to taxonomists for standard genome sequencing and annotation.</title>
        <authorList>
            <consortium name="The Broad Institute Genomics Platform"/>
            <consortium name="The Broad Institute Genome Sequencing Center for Infectious Disease"/>
            <person name="Wu L."/>
            <person name="Ma J."/>
        </authorList>
    </citation>
    <scope>NUCLEOTIDE SEQUENCE [LARGE SCALE GENOMIC DNA]</scope>
    <source>
        <strain evidence="9">KCTC 42730</strain>
    </source>
</reference>
<evidence type="ECO:0000256" key="4">
    <source>
        <dbReference type="ARBA" id="ARBA00022729"/>
    </source>
</evidence>
<dbReference type="PANTHER" id="PTHR36108:SF13">
    <property type="entry name" value="COLOSSIN-B-RELATED"/>
    <property type="match status" value="1"/>
</dbReference>
<evidence type="ECO:0000256" key="1">
    <source>
        <dbReference type="ARBA" id="ARBA00004613"/>
    </source>
</evidence>
<dbReference type="Pfam" id="PF01345">
    <property type="entry name" value="DUF11"/>
    <property type="match status" value="5"/>
</dbReference>
<dbReference type="EMBL" id="JBHRSD010000010">
    <property type="protein sequence ID" value="MFC3031905.1"/>
    <property type="molecule type" value="Genomic_DNA"/>
</dbReference>
<feature type="domain" description="SD-repeat containing protein B" evidence="7">
    <location>
        <begin position="2565"/>
        <end position="2651"/>
    </location>
</feature>
<sequence length="3420" mass="370114">MFRFGVVILLALICQFAFAVDVSINLRDDGKSVARGDKITYDIEVYNAERDIAKNVEVRFPIPRGTRFSSVSAVDVCAYDSELVCRWAEIDNSSGSAFTPNKKISVQLSTSQSTPSTVSAIASVSATNENAGQTNNNTETQNTTVVAGMDLQTKISAPASVKVNEPFNYVVTAENLGADEAQDLVLQVTLPQNTQWQSAGNTPQAGWTCAKQAQIIRCTRSSLAVSATQLTFAVVLKAGSSGNITATSSISGASQIVERDSSNDTASVTSAVAQNADLAIRITTLSAQSGSAEATWHLRLAPNASFAYNLYVQNKGWASAQNVETRFDYDPRIKINSIGAPPGWSCTVQTDHVICRKAQMAASSSSEKIVLNAQLPNSTSTLTFTDLAKVSASTFDPILDNNQAKSAGITLETTEVRPTLTKKLIQSRTLYVGSKVDFRIEVKNNESTTFALNSLVDVIPTALTYQGVESTDFNCSIAAQKLTCTANVSELQPQQTRVIVVKTIAKQATSSQSNTATLNYAGDKYISATASFAVSDGLAKITATKKSSLNWNAEIYYGQQFEFYIDVVNSGAQAAENVVVEDPMLDNITLVSASVHRGSASSTDIQRDACGTLTASLLRCTIAKIEPQERFVVKVVVKLPPSNVRPIRNVATITSDSGDPITVSYQEWFTLRNPVKLAISKTKHAIGSTSSDVYLGDTVVSNIQVRNDGAGSSIGIVTVTDELPIGEVYQSYSGDNWFCDVSGDAALKQKQVVTCQYKASADASQGLSLAAKQAAPVLKIITKANQPGRLTNIATVKDEQGYPNESVTPASASVTVYARADLSVEKKAYQDASHTTQMTALSISQQTIFYTVTLSHLGGDEIEGHISDNNLVFTDTFAGYFQSRDGSSKTDIRFPAEILSRQGAKFACRASIVGNNYTITCRLKAGETFRVGDAAVLEMQVTRPIFDTQGEVVNRAEVTSITHKDGNTANDQSEHRIRIEPVFDVAINGANFASTNIKTLNTALLKIDIANQGANKAHEVVVAHKFTLPNARQFKFISSRFSRTGQESVCQFSANDLTVRCSIGELAPNELQTIEIKVEPQSSSDKQLWTLSGQTNITAAKLENDSNSGNHSLLSEVRIEPQVIDLSAENNDVDEPTYEWNDAQGASDNLLVYKLRLNHINDTNATKSLASGLGYQFTIEPKGAHQKLRFLCESQNGTACLLPAEQHCANVGIEFEVKTTFNCLAKTGNVALQNHTLAESEWYERHLIFKVLNRPVRTGLIAETLLAVTSNEIEANEPNNYEAENTSMTIRSDLSITKVASVTRLALGQAFEYLINVTNLGPGTSFGNTVLDVLDSNLAIDGKIETNLGHCEFNEQSRQVRCELEEFKPTDSTAVWAVKIPVKLVNMPANNVLEMVNTAKVSTATLERDLSNNEATAKTPVDAIKLASLQGFVFVDHDPVDNLRAPSEAGLAETKVGVFKTSNGSLIAETTTNAQGAYRFETLPLEAVQVKVTTPPKQYLAGKASIANVALEHALISISLTAGDELTEHNFAYTPKLNIISGKVFIDGKTKNNLLDNGELGLAYAKLLLTDKAKPNIQFTADADQAGFYQLKNIPAGDYELKVGSNHADYQAGLASIAKEVKSSATLTLKVDKNETLTEHNFAYTPKLNVISGKVFIDGKTKNNLLDSGELGLAYAKLLLTDKAKPNIQFTADADQAGFYQLKNIPAGDYELKVGSNHADYQTGLASIAKEVKSSATLTLKVDKNETLTGHNFAYTPKLNIISGKVFIDGKTKNNLLDSGELGLAYAKLLLTDKAKPNIQFTADADQAGFYQLKNIPAGDYELKVGSNHADYHAGLASIAKEVKRSATLTFKVDKNETLTEHNFAYTLRLSQVSGYVFFDTAPEDSVFAAKESGLQGALVTLVSQVDSSLRYTTKSNELGFYHLQDIPAGNYALSAELIHNDYQAGVASIAQEKQASSQLVITLKAGDSLKQHNFAYFGKYSRLKGVVFSDNAPFDHILDATESGLAGVIVTLRNQANDVIATTTTDSQGVYQFEQLTTAQYYLEAAEVTDYRDGLASIGTRVLDSTVINTRLPIASVQDKLNFAKQAQPKLHSISGYVFLDAGDFNQLRDSNEQGLSGQIVDLLDSRGEKLSSTVTDSRGFYQFTQLAAGTYQLSKVPHAETLKFVDGNESIGRQPHHEQNRFSRLEAHSGLTFENYNFSYLPAAQITGLVFNDFNLNGLPDSDETGIAGVSVTLAGRSLMGEAVFQTLRSDSRGQFTFAALPPSDSQGYTLEEVQPEHYFDGQESSQGQIIAASIGQDIITIHVSPGAKLDGYGFAEVSAAELPGKVYLDSNQDGLWQQNELGIAAVTLQLIGTSFQGLTLSLSLQSDEQGNFIFTGLPPSAPTGYVLSQQQPPGYVDGVESIAAQIVPNSMGQDSVTTVVLAAQTHADIHFGELYGITVSGHVFIDTDNDGLRPQLKDATHHGIANVELTLSGKDYRGNAVQLATQTDASGFYQFAGLAPSDASGYAVNQQQPKAFVDGRESKAGVVIANQRGEDTILTGEIKTIVNLQHLDFAELQPAKLSGAVWVDSNENGQLDSDEIHRVSGVTITLEGLDLDGNPLSATSDTNEQGEFLFAMLPPGIYSIIQQQPSAWLDGQEQLGSHGGTASNDKFSAIKLNLNDQATGYYFGEGGSDLSGYVYIDINDDGVKHPQEMGIADAIVTLKGFDKDNQALIRHAITNRQGEYVFADIPLANGEGFTLIETQPQDTQDGLDSLGSLGGTLGNDVIANIHVPAHVTVATDYNFGEQLLNPATIQGKIWRDTNHNREIDDQNGKAGWTVELLFDLGNGERNALDETPLLVTQSDANGDYQFTGLPAGVYEIRFRHPQGGILYGVPVTNDPSASVEKGTITNLRLSAGEVADEQNLPVDPSGIIYDATSRKPIRSAKVSIVAPQGFDADKHLVGGQEAVHQITGDDGFYQFLLFADAPKGQYQLQVEAPAGYYQRESIQLPACSNSLIVGAQTLPVLVHHSANPPALSAEVANPDNCPVHTLDVSTHNATTQYYLTFEIDPQLPSANVVNNHIPLDPYGNDMVLAQKQTLLERAQVGSLIPYVINFTNQVDLDLTQLSFVDALPAGFKYVKGSARIEDIAVEPFVHGQTLRFINQSLQAKQSKRVELMVVVGAGSSEGRYINQAYAERSAQAMSTENVWHKQYTRLSNIATAMVQIVPDALFDCSDISGKVFDDANRNGMQDAQEVGLAGVRIATAQGLWITTDKHGRYYLNCADIPNPERGSQFILKLDARSLPSGYRITSENPRLVRLTRGTRSEVNFAANIHRVLRVQFNHQAFDSDDQLQAEYVSRFNHLSDIVSQGPLVVRLAYQLQLGEQQAAAQRRIEVLKARLLAVANACGCSAELTFEQEWLGAPALPQMNQEVEEYKHD</sequence>
<keyword evidence="4 5" id="KW-0732">Signal</keyword>
<feature type="domain" description="DUF11" evidence="6">
    <location>
        <begin position="689"/>
        <end position="805"/>
    </location>
</feature>
<feature type="chain" id="PRO_5047106069" evidence="5">
    <location>
        <begin position="20"/>
        <end position="3420"/>
    </location>
</feature>
<dbReference type="InterPro" id="IPR001434">
    <property type="entry name" value="OmcB-like_DUF11"/>
</dbReference>
<dbReference type="InterPro" id="IPR047589">
    <property type="entry name" value="DUF11_rpt"/>
</dbReference>
<dbReference type="InterPro" id="IPR033764">
    <property type="entry name" value="Sdr_B"/>
</dbReference>
<feature type="domain" description="SD-repeat containing protein B" evidence="7">
    <location>
        <begin position="1988"/>
        <end position="2070"/>
    </location>
</feature>
<dbReference type="PANTHER" id="PTHR36108">
    <property type="entry name" value="COLOSSIN-B-RELATED"/>
    <property type="match status" value="1"/>
</dbReference>
<dbReference type="InterPro" id="IPR018247">
    <property type="entry name" value="EF_Hand_1_Ca_BS"/>
</dbReference>
<feature type="domain" description="SD-repeat containing protein B" evidence="7">
    <location>
        <begin position="2094"/>
        <end position="2157"/>
    </location>
</feature>
<keyword evidence="9" id="KW-1185">Reference proteome</keyword>
<evidence type="ECO:0000256" key="5">
    <source>
        <dbReference type="SAM" id="SignalP"/>
    </source>
</evidence>
<feature type="domain" description="DUF11" evidence="6">
    <location>
        <begin position="21"/>
        <end position="140"/>
    </location>
</feature>
<keyword evidence="3" id="KW-0964">Secreted</keyword>
<evidence type="ECO:0000256" key="2">
    <source>
        <dbReference type="ARBA" id="ARBA00007257"/>
    </source>
</evidence>
<dbReference type="PROSITE" id="PS00018">
    <property type="entry name" value="EF_HAND_1"/>
    <property type="match status" value="1"/>
</dbReference>
<evidence type="ECO:0000256" key="3">
    <source>
        <dbReference type="ARBA" id="ARBA00022525"/>
    </source>
</evidence>
<feature type="domain" description="SD-repeat containing protein B" evidence="7">
    <location>
        <begin position="2207"/>
        <end position="2283"/>
    </location>
</feature>
<gene>
    <name evidence="8" type="ORF">ACFOEE_05185</name>
</gene>
<evidence type="ECO:0000313" key="8">
    <source>
        <dbReference type="EMBL" id="MFC3031905.1"/>
    </source>
</evidence>
<dbReference type="NCBIfam" id="TIGR01451">
    <property type="entry name" value="B_ant_repeat"/>
    <property type="match status" value="3"/>
</dbReference>
<evidence type="ECO:0000259" key="7">
    <source>
        <dbReference type="Pfam" id="PF17210"/>
    </source>
</evidence>
<evidence type="ECO:0000259" key="6">
    <source>
        <dbReference type="Pfam" id="PF01345"/>
    </source>
</evidence>
<feature type="domain" description="DUF11" evidence="6">
    <location>
        <begin position="1293"/>
        <end position="1418"/>
    </location>
</feature>
<dbReference type="SUPFAM" id="SSF117074">
    <property type="entry name" value="Hypothetical protein PA1324"/>
    <property type="match status" value="10"/>
</dbReference>
<evidence type="ECO:0000313" key="9">
    <source>
        <dbReference type="Proteomes" id="UP001595453"/>
    </source>
</evidence>
<proteinExistence type="inferred from homology"/>
<dbReference type="SUPFAM" id="SSF49478">
    <property type="entry name" value="Cna protein B-type domain"/>
    <property type="match status" value="3"/>
</dbReference>
<dbReference type="Proteomes" id="UP001595453">
    <property type="component" value="Unassembled WGS sequence"/>
</dbReference>
<dbReference type="InterPro" id="IPR013783">
    <property type="entry name" value="Ig-like_fold"/>
</dbReference>
<dbReference type="Gene3D" id="2.60.40.10">
    <property type="entry name" value="Immunoglobulins"/>
    <property type="match status" value="15"/>
</dbReference>
<feature type="domain" description="DUF11" evidence="6">
    <location>
        <begin position="153"/>
        <end position="269"/>
    </location>
</feature>
<comment type="subcellular location">
    <subcellularLocation>
        <location evidence="1">Secreted</location>
    </subcellularLocation>
</comment>
<comment type="similarity">
    <text evidence="2">Belongs to the serine-aspartate repeat-containing protein (SDr) family.</text>
</comment>
<feature type="signal peptide" evidence="5">
    <location>
        <begin position="1"/>
        <end position="19"/>
    </location>
</feature>
<accession>A0ABV7CGZ5</accession>
<feature type="domain" description="DUF11" evidence="6">
    <location>
        <begin position="552"/>
        <end position="661"/>
    </location>
</feature>
<dbReference type="RefSeq" id="WP_377121606.1">
    <property type="nucleotide sequence ID" value="NZ_JBHRSD010000010.1"/>
</dbReference>
<name>A0ABV7CGZ5_9GAMM</name>
<dbReference type="Gene3D" id="2.60.40.1120">
    <property type="entry name" value="Carboxypeptidase-like, regulatory domain"/>
    <property type="match status" value="1"/>
</dbReference>
<feature type="domain" description="SD-repeat containing protein B" evidence="7">
    <location>
        <begin position="2445"/>
        <end position="2521"/>
    </location>
</feature>